<keyword evidence="4" id="KW-1185">Reference proteome</keyword>
<organism evidence="3 4">
    <name type="scientific">Aquipuribacter nitratireducens</name>
    <dbReference type="NCBI Taxonomy" id="650104"/>
    <lineage>
        <taxon>Bacteria</taxon>
        <taxon>Bacillati</taxon>
        <taxon>Actinomycetota</taxon>
        <taxon>Actinomycetes</taxon>
        <taxon>Micrococcales</taxon>
        <taxon>Intrasporangiaceae</taxon>
        <taxon>Aquipuribacter</taxon>
    </lineage>
</organism>
<evidence type="ECO:0000259" key="2">
    <source>
        <dbReference type="Pfam" id="PF01370"/>
    </source>
</evidence>
<dbReference type="InterPro" id="IPR051783">
    <property type="entry name" value="NAD(P)-dependent_oxidoreduct"/>
</dbReference>
<comment type="caution">
    <text evidence="3">The sequence shown here is derived from an EMBL/GenBank/DDBJ whole genome shotgun (WGS) entry which is preliminary data.</text>
</comment>
<evidence type="ECO:0000313" key="4">
    <source>
        <dbReference type="Proteomes" id="UP001596122"/>
    </source>
</evidence>
<evidence type="ECO:0000313" key="3">
    <source>
        <dbReference type="EMBL" id="MFC5382691.1"/>
    </source>
</evidence>
<reference evidence="4" key="1">
    <citation type="journal article" date="2019" name="Int. J. Syst. Evol. Microbiol.">
        <title>The Global Catalogue of Microorganisms (GCM) 10K type strain sequencing project: providing services to taxonomists for standard genome sequencing and annotation.</title>
        <authorList>
            <consortium name="The Broad Institute Genomics Platform"/>
            <consortium name="The Broad Institute Genome Sequencing Center for Infectious Disease"/>
            <person name="Wu L."/>
            <person name="Ma J."/>
        </authorList>
    </citation>
    <scope>NUCLEOTIDE SEQUENCE [LARGE SCALE GENOMIC DNA]</scope>
    <source>
        <strain evidence="4">CCUG 43114</strain>
    </source>
</reference>
<feature type="region of interest" description="Disordered" evidence="1">
    <location>
        <begin position="124"/>
        <end position="145"/>
    </location>
</feature>
<feature type="domain" description="NAD-dependent epimerase/dehydratase" evidence="2">
    <location>
        <begin position="3"/>
        <end position="232"/>
    </location>
</feature>
<dbReference type="EMBL" id="JBHSLD010000028">
    <property type="protein sequence ID" value="MFC5382691.1"/>
    <property type="molecule type" value="Genomic_DNA"/>
</dbReference>
<dbReference type="Gene3D" id="3.40.50.720">
    <property type="entry name" value="NAD(P)-binding Rossmann-like Domain"/>
    <property type="match status" value="1"/>
</dbReference>
<dbReference type="PANTHER" id="PTHR48079:SF6">
    <property type="entry name" value="NAD(P)-BINDING DOMAIN-CONTAINING PROTEIN-RELATED"/>
    <property type="match status" value="1"/>
</dbReference>
<dbReference type="RefSeq" id="WP_340270396.1">
    <property type="nucleotide sequence ID" value="NZ_JBBEOG010000006.1"/>
</dbReference>
<dbReference type="SUPFAM" id="SSF51735">
    <property type="entry name" value="NAD(P)-binding Rossmann-fold domains"/>
    <property type="match status" value="1"/>
</dbReference>
<dbReference type="InterPro" id="IPR036291">
    <property type="entry name" value="NAD(P)-bd_dom_sf"/>
</dbReference>
<name>A0ABW0GV61_9MICO</name>
<dbReference type="Pfam" id="PF01370">
    <property type="entry name" value="Epimerase"/>
    <property type="match status" value="1"/>
</dbReference>
<gene>
    <name evidence="3" type="ORF">ACFPJ6_18145</name>
</gene>
<proteinExistence type="predicted"/>
<sequence length="341" mass="35837">MRVLLTGATGNVGSALLPALLADPHVEEVVGVVRRPPDTSLRPWSGATWVAADLGDPASRGRVAAAARGCDVAVHLAWRIQPSRDEPSLRRVNLGGLRTLTAALLDAGVPHLVHVSSVGAYSPGPKDRRVDESWPTGGVSGSPYSRQKAAAERYLDDLEAGEDRLSVTRVRPAVVVQRGAGAEIGRYFLGPLVPRAVLGRVTLPALPVPARLRTQVVHPSDLAEALRLAVHARPRGGLNVAGEPEVSGADLVRALGARRAVAVPLGLLRPVVAATWGLRLQPTDPGWLDMGVWTPLMDTTRARVELGWRPAVDAHDAVADLVRGARTTSGVAGSPPLAPGR</sequence>
<accession>A0ABW0GV61</accession>
<dbReference type="Proteomes" id="UP001596122">
    <property type="component" value="Unassembled WGS sequence"/>
</dbReference>
<dbReference type="InterPro" id="IPR001509">
    <property type="entry name" value="Epimerase_deHydtase"/>
</dbReference>
<protein>
    <submittedName>
        <fullName evidence="3">NAD-dependent epimerase/dehydratase family protein</fullName>
    </submittedName>
</protein>
<evidence type="ECO:0000256" key="1">
    <source>
        <dbReference type="SAM" id="MobiDB-lite"/>
    </source>
</evidence>
<dbReference type="PANTHER" id="PTHR48079">
    <property type="entry name" value="PROTEIN YEEZ"/>
    <property type="match status" value="1"/>
</dbReference>